<proteinExistence type="predicted"/>
<protein>
    <submittedName>
        <fullName evidence="1">Uncharacterized protein</fullName>
    </submittedName>
</protein>
<evidence type="ECO:0000313" key="1">
    <source>
        <dbReference type="EMBL" id="PFE14043.1"/>
    </source>
</evidence>
<gene>
    <name evidence="1" type="ORF">CN307_17585</name>
</gene>
<dbReference type="AlphaFoldDB" id="A0A2A8ZYU4"/>
<organism evidence="1 2">
    <name type="scientific">Bacillus cereus</name>
    <dbReference type="NCBI Taxonomy" id="1396"/>
    <lineage>
        <taxon>Bacteria</taxon>
        <taxon>Bacillati</taxon>
        <taxon>Bacillota</taxon>
        <taxon>Bacilli</taxon>
        <taxon>Bacillales</taxon>
        <taxon>Bacillaceae</taxon>
        <taxon>Bacillus</taxon>
        <taxon>Bacillus cereus group</taxon>
    </lineage>
</organism>
<dbReference type="RefSeq" id="WP_098343040.1">
    <property type="nucleotide sequence ID" value="NZ_NTRR01000025.1"/>
</dbReference>
<evidence type="ECO:0000313" key="2">
    <source>
        <dbReference type="Proteomes" id="UP000220032"/>
    </source>
</evidence>
<dbReference type="Proteomes" id="UP000220032">
    <property type="component" value="Unassembled WGS sequence"/>
</dbReference>
<dbReference type="EMBL" id="NTRR01000025">
    <property type="protein sequence ID" value="PFE14043.1"/>
    <property type="molecule type" value="Genomic_DNA"/>
</dbReference>
<name>A0A2A8ZYU4_BACCE</name>
<sequence length="553" mass="65100">MFDNLKRLLKFHNDEETVMWFGSRSLWYEIEINPNVVKKYFVEYLGEEQQKIRSRNEAIELLDNLIKEVQSKMKTRIEKTDSRVLIGQLQSIFTKVYRVYVEQKEDRSKLKSMNIHHGEALEIYEVNKQIAKCILDGTSIWIENTVLYQNLSDSVYNHKDEINVELLIDVYIYGVASMNFSLLHMSELKDFGAQEFFYGLDITPQEDIPIQAYRNHPVIYHNPIITGNQSNLYSNKELQHADSMEIGIQFKEKYGISFLSYIAILYGLSQFNLKEYISKDEFIKIIDNLGIKGVDANVVYNNLTLSRKNVATHLRLNDNYIWTVETNEHRISLKPFIQLDSGYIMTNIELLDRAMNTWISYLLNGGSVYTKNPTDDLLKAFQFRNEQLGERLVELLRNILRKNYNATFDEIEVLYSTIWGKKKINYGDFDLMFYSKEVNELFLIEAKYICDSLNSSSIVSDYDKMFRDKGYHFKCRRRYDLVISEPDKLKKYIGAEGEVKVHFLFITSKPLEIELQDEDDVVTFISLEMFDSYINGRYELEDGEKIIRPTYKI</sequence>
<reference evidence="1 2" key="1">
    <citation type="submission" date="2017-09" db="EMBL/GenBank/DDBJ databases">
        <title>Large-scale bioinformatics analysis of Bacillus genomes uncovers conserved roles of natural products in bacterial physiology.</title>
        <authorList>
            <consortium name="Agbiome Team Llc"/>
            <person name="Bleich R.M."/>
            <person name="Grubbs K.J."/>
            <person name="Santa Maria K.C."/>
            <person name="Allen S.E."/>
            <person name="Farag S."/>
            <person name="Shank E.A."/>
            <person name="Bowers A."/>
        </authorList>
    </citation>
    <scope>NUCLEOTIDE SEQUENCE [LARGE SCALE GENOMIC DNA]</scope>
    <source>
        <strain evidence="1 2">AFS022681</strain>
    </source>
</reference>
<comment type="caution">
    <text evidence="1">The sequence shown here is derived from an EMBL/GenBank/DDBJ whole genome shotgun (WGS) entry which is preliminary data.</text>
</comment>
<accession>A0A2A8ZYU4</accession>